<comment type="caution">
    <text evidence="6">The sequence shown here is derived from an EMBL/GenBank/DDBJ whole genome shotgun (WGS) entry which is preliminary data.</text>
</comment>
<evidence type="ECO:0000313" key="6">
    <source>
        <dbReference type="EMBL" id="CAG9310979.1"/>
    </source>
</evidence>
<reference evidence="6" key="1">
    <citation type="submission" date="2021-09" db="EMBL/GenBank/DDBJ databases">
        <authorList>
            <consortium name="AG Swart"/>
            <person name="Singh M."/>
            <person name="Singh A."/>
            <person name="Seah K."/>
            <person name="Emmerich C."/>
        </authorList>
    </citation>
    <scope>NUCLEOTIDE SEQUENCE</scope>
    <source>
        <strain evidence="6">ATCC30299</strain>
    </source>
</reference>
<dbReference type="PANTHER" id="PTHR10969">
    <property type="entry name" value="MICROTUBULE-ASSOCIATED PROTEINS 1A/1B LIGHT CHAIN 3-RELATED"/>
    <property type="match status" value="1"/>
</dbReference>
<dbReference type="GO" id="GO:0016020">
    <property type="term" value="C:membrane"/>
    <property type="evidence" value="ECO:0007669"/>
    <property type="project" value="UniProtKB-SubCell"/>
</dbReference>
<dbReference type="InterPro" id="IPR029071">
    <property type="entry name" value="Ubiquitin-like_domsf"/>
</dbReference>
<dbReference type="Proteomes" id="UP001162131">
    <property type="component" value="Unassembled WGS sequence"/>
</dbReference>
<name>A0AAU9IIK8_9CILI</name>
<dbReference type="Pfam" id="PF02991">
    <property type="entry name" value="ATG8"/>
    <property type="match status" value="1"/>
</dbReference>
<organism evidence="6 7">
    <name type="scientific">Blepharisma stoltei</name>
    <dbReference type="NCBI Taxonomy" id="1481888"/>
    <lineage>
        <taxon>Eukaryota</taxon>
        <taxon>Sar</taxon>
        <taxon>Alveolata</taxon>
        <taxon>Ciliophora</taxon>
        <taxon>Postciliodesmatophora</taxon>
        <taxon>Heterotrichea</taxon>
        <taxon>Heterotrichida</taxon>
        <taxon>Blepharismidae</taxon>
        <taxon>Blepharisma</taxon>
    </lineage>
</organism>
<gene>
    <name evidence="6" type="ORF">BSTOLATCC_MIC2689</name>
</gene>
<sequence>MGLKLPERIDKRFSVLFTFIKSLFENIAIKMGNKTYPARSDANEESIFTKNPDDIPITIEKAKNSRISSAAEGTFILPKSITPVNLTDMIYFIVKEQINLYLEGESVTRNCTSIETLYMRLKSDDGFLKFIYDSINQTKKEDSVILDEYIQPCPIPNQVEEGFIGLKLMPKNDSRIPSLKKNKVKIFEECSGTQLVLIMKRMLGISKNQNIYIYKTDGLHINYSESLKNLKRLASVDGLIHLRYSDRYR</sequence>
<dbReference type="GO" id="GO:0006914">
    <property type="term" value="P:autophagy"/>
    <property type="evidence" value="ECO:0007669"/>
    <property type="project" value="UniProtKB-KW"/>
</dbReference>
<keyword evidence="3" id="KW-0472">Membrane</keyword>
<dbReference type="Gene3D" id="3.10.20.90">
    <property type="entry name" value="Phosphatidylinositol 3-kinase Catalytic Subunit, Chain A, domain 1"/>
    <property type="match status" value="2"/>
</dbReference>
<protein>
    <recommendedName>
        <fullName evidence="5">Autophagy-related protein</fullName>
    </recommendedName>
</protein>
<evidence type="ECO:0000256" key="1">
    <source>
        <dbReference type="ARBA" id="ARBA00004370"/>
    </source>
</evidence>
<proteinExistence type="inferred from homology"/>
<dbReference type="EMBL" id="CAJZBQ010000003">
    <property type="protein sequence ID" value="CAG9310979.1"/>
    <property type="molecule type" value="Genomic_DNA"/>
</dbReference>
<dbReference type="InterPro" id="IPR004241">
    <property type="entry name" value="Atg8-like"/>
</dbReference>
<keyword evidence="4" id="KW-0449">Lipoprotein</keyword>
<evidence type="ECO:0000313" key="7">
    <source>
        <dbReference type="Proteomes" id="UP001162131"/>
    </source>
</evidence>
<evidence type="ECO:0000256" key="4">
    <source>
        <dbReference type="ARBA" id="ARBA00023288"/>
    </source>
</evidence>
<dbReference type="SUPFAM" id="SSF54236">
    <property type="entry name" value="Ubiquitin-like"/>
    <property type="match status" value="2"/>
</dbReference>
<evidence type="ECO:0000256" key="5">
    <source>
        <dbReference type="RuleBase" id="RU004384"/>
    </source>
</evidence>
<dbReference type="AlphaFoldDB" id="A0AAU9IIK8"/>
<comment type="subcellular location">
    <subcellularLocation>
        <location evidence="1">Membrane</location>
    </subcellularLocation>
</comment>
<comment type="similarity">
    <text evidence="2 5">Belongs to the ATG8 family.</text>
</comment>
<accession>A0AAU9IIK8</accession>
<keyword evidence="5" id="KW-0072">Autophagy</keyword>
<keyword evidence="7" id="KW-1185">Reference proteome</keyword>
<evidence type="ECO:0000256" key="2">
    <source>
        <dbReference type="ARBA" id="ARBA00007293"/>
    </source>
</evidence>
<evidence type="ECO:0000256" key="3">
    <source>
        <dbReference type="ARBA" id="ARBA00023136"/>
    </source>
</evidence>